<keyword evidence="6 15" id="KW-0645">Protease</keyword>
<sequence>MLKSIQSQLLRSTRSRRPICSGCLLQTRRRWLSLDAQDPASGFLHTAPKGYERHDDLLLRDIFDSSSHWKQFTQPPYINKPSGLFRNQYLRTPGGFMTFAEISLKRARATVERILAARTVEEYRGIVRQLDRLSDILCRVLDMCDFVRVTHPDLLTQRSADDAWEYVYQYLNELNTMTGLYDQLVKAMSNPEVTSVWSEEEMAVAEVLRLDFTKSAVNLGQKQRDRFVWLSSQISTFGSRFVQGATPEYPEITLPSSKLMGMDPVQVREVTRFGQTRLETLGPKATLALRTVKDPEVRRVLYHASRTASSRTVAVLEHMVKLRGELADLSGFESYGHLVLRDRMMAKSPEAVEQFLRALAHTNGHKAKTELAELQMRKEREIGKSEEFYPWDKDYYQEAVRRSEMTPTRSDDLSCYFSLGVVMQGLSRLFTRLYGIRFVPTQTLPGETWHPDVRRLDVVSDTDGVVAVLYCDLFYRPDKSMNPAHFTLRCSREILPEEMDEVWLESKHDPQAQSFPTPEQAANDGMMYSKRSGTLMQLPTIALVCDFPQAAKDQPALLNFFELETLFHEMGHAIHSILARTRFQNVSGTRCATDLAELPSTLMEYFAADPEVLALFARHYQTNEALPYKLVTRKIHQARRFEGLDTENQIVMAMLDQKLHSPAANQPGFDSTKIFHQVQRQFSSIQPDPEDTRWQGFFGHLSGYGSTYYSYLFDRVLAQRVWDVVFRSGAQGSALERENGERLKESLLKWGGGRDPWACLSDVLQDERLAGGDEKAMALVGSWGAGSHQ</sequence>
<evidence type="ECO:0000256" key="1">
    <source>
        <dbReference type="ARBA" id="ARBA00000436"/>
    </source>
</evidence>
<dbReference type="PANTHER" id="PTHR11804:SF79">
    <property type="entry name" value="MITOCHONDRIAL INTERMEDIATE PEPTIDASE"/>
    <property type="match status" value="1"/>
</dbReference>
<name>A0AAN6XTQ6_9PEZI</name>
<comment type="caution">
    <text evidence="17">The sequence shown here is derived from an EMBL/GenBank/DDBJ whole genome shotgun (WGS) entry which is preliminary data.</text>
</comment>
<keyword evidence="10" id="KW-0809">Transit peptide</keyword>
<comment type="function">
    <text evidence="13">Cleaves proteins, imported into the mitochondrion, to their mature size. While most mitochondrial precursor proteins are processed to the mature form in one step by mitochondrial processing peptidase (MPP), the sequential cleavage by MIP of an octapeptide after initial processing by MPP is a required step for a subgroup of nuclear-encoded precursor proteins destined for the matrix or the inner membrane.</text>
</comment>
<dbReference type="InterPro" id="IPR024077">
    <property type="entry name" value="Neurolysin/TOP_dom2"/>
</dbReference>
<evidence type="ECO:0000256" key="3">
    <source>
        <dbReference type="ARBA" id="ARBA00006040"/>
    </source>
</evidence>
<dbReference type="CDD" id="cd06457">
    <property type="entry name" value="M3A_MIP"/>
    <property type="match status" value="1"/>
</dbReference>
<reference evidence="17" key="2">
    <citation type="submission" date="2023-05" db="EMBL/GenBank/DDBJ databases">
        <authorList>
            <consortium name="Lawrence Berkeley National Laboratory"/>
            <person name="Steindorff A."/>
            <person name="Hensen N."/>
            <person name="Bonometti L."/>
            <person name="Westerberg I."/>
            <person name="Brannstrom I.O."/>
            <person name="Guillou S."/>
            <person name="Cros-Aarteil S."/>
            <person name="Calhoun S."/>
            <person name="Haridas S."/>
            <person name="Kuo A."/>
            <person name="Mondo S."/>
            <person name="Pangilinan J."/>
            <person name="Riley R."/>
            <person name="Labutti K."/>
            <person name="Andreopoulos B."/>
            <person name="Lipzen A."/>
            <person name="Chen C."/>
            <person name="Yanf M."/>
            <person name="Daum C."/>
            <person name="Ng V."/>
            <person name="Clum A."/>
            <person name="Ohm R."/>
            <person name="Martin F."/>
            <person name="Silar P."/>
            <person name="Natvig D."/>
            <person name="Lalanne C."/>
            <person name="Gautier V."/>
            <person name="Ament-Velasquez S.L."/>
            <person name="Kruys A."/>
            <person name="Hutchinson M.I."/>
            <person name="Powell A.J."/>
            <person name="Barry K."/>
            <person name="Miller A.N."/>
            <person name="Grigoriev I.V."/>
            <person name="Debuchy R."/>
            <person name="Gladieux P."/>
            <person name="Thoren M.H."/>
            <person name="Johannesson H."/>
        </authorList>
    </citation>
    <scope>NUCLEOTIDE SEQUENCE</scope>
    <source>
        <strain evidence="17">CBS 315.58</strain>
    </source>
</reference>
<evidence type="ECO:0000256" key="9">
    <source>
        <dbReference type="ARBA" id="ARBA00022833"/>
    </source>
</evidence>
<dbReference type="GO" id="GO:0004222">
    <property type="term" value="F:metalloendopeptidase activity"/>
    <property type="evidence" value="ECO:0007669"/>
    <property type="project" value="UniProtKB-EC"/>
</dbReference>
<dbReference type="InterPro" id="IPR024079">
    <property type="entry name" value="MetalloPept_cat_dom_sf"/>
</dbReference>
<dbReference type="EC" id="3.4.24.59" evidence="4"/>
<comment type="catalytic activity">
    <reaction evidence="1">
        <text>Release of an N-terminal octapeptide as second stage of processing of some proteins imported into the mitochondrion.</text>
        <dbReference type="EC" id="3.4.24.59"/>
    </reaction>
</comment>
<evidence type="ECO:0000313" key="18">
    <source>
        <dbReference type="Proteomes" id="UP001303160"/>
    </source>
</evidence>
<keyword evidence="9 15" id="KW-0862">Zinc</keyword>
<evidence type="ECO:0000256" key="4">
    <source>
        <dbReference type="ARBA" id="ARBA00012441"/>
    </source>
</evidence>
<evidence type="ECO:0000256" key="5">
    <source>
        <dbReference type="ARBA" id="ARBA00018046"/>
    </source>
</evidence>
<dbReference type="PANTHER" id="PTHR11804">
    <property type="entry name" value="PROTEASE M3 THIMET OLIGOPEPTIDASE-RELATED"/>
    <property type="match status" value="1"/>
</dbReference>
<organism evidence="17 18">
    <name type="scientific">Triangularia verruculosa</name>
    <dbReference type="NCBI Taxonomy" id="2587418"/>
    <lineage>
        <taxon>Eukaryota</taxon>
        <taxon>Fungi</taxon>
        <taxon>Dikarya</taxon>
        <taxon>Ascomycota</taxon>
        <taxon>Pezizomycotina</taxon>
        <taxon>Sordariomycetes</taxon>
        <taxon>Sordariomycetidae</taxon>
        <taxon>Sordariales</taxon>
        <taxon>Podosporaceae</taxon>
        <taxon>Triangularia</taxon>
    </lineage>
</organism>
<comment type="subcellular location">
    <subcellularLocation>
        <location evidence="2">Mitochondrion matrix</location>
    </subcellularLocation>
</comment>
<dbReference type="Gene3D" id="1.10.1370.10">
    <property type="entry name" value="Neurolysin, domain 3"/>
    <property type="match status" value="1"/>
</dbReference>
<evidence type="ECO:0000256" key="14">
    <source>
        <dbReference type="ARBA" id="ARBA00032470"/>
    </source>
</evidence>
<keyword evidence="7 15" id="KW-0479">Metal-binding</keyword>
<evidence type="ECO:0000256" key="10">
    <source>
        <dbReference type="ARBA" id="ARBA00022946"/>
    </source>
</evidence>
<keyword evidence="8 15" id="KW-0378">Hydrolase</keyword>
<evidence type="ECO:0000256" key="2">
    <source>
        <dbReference type="ARBA" id="ARBA00004305"/>
    </source>
</evidence>
<dbReference type="Gene3D" id="3.40.390.10">
    <property type="entry name" value="Collagenase (Catalytic Domain)"/>
    <property type="match status" value="1"/>
</dbReference>
<feature type="domain" description="Peptidase M3A/M3B catalytic" evidence="16">
    <location>
        <begin position="290"/>
        <end position="778"/>
    </location>
</feature>
<evidence type="ECO:0000256" key="12">
    <source>
        <dbReference type="ARBA" id="ARBA00023128"/>
    </source>
</evidence>
<evidence type="ECO:0000256" key="8">
    <source>
        <dbReference type="ARBA" id="ARBA00022801"/>
    </source>
</evidence>
<evidence type="ECO:0000259" key="16">
    <source>
        <dbReference type="Pfam" id="PF01432"/>
    </source>
</evidence>
<dbReference type="InterPro" id="IPR033851">
    <property type="entry name" value="M3A_MIP"/>
</dbReference>
<evidence type="ECO:0000256" key="15">
    <source>
        <dbReference type="RuleBase" id="RU003435"/>
    </source>
</evidence>
<dbReference type="Pfam" id="PF01432">
    <property type="entry name" value="Peptidase_M3"/>
    <property type="match status" value="1"/>
</dbReference>
<evidence type="ECO:0000256" key="7">
    <source>
        <dbReference type="ARBA" id="ARBA00022723"/>
    </source>
</evidence>
<dbReference type="SUPFAM" id="SSF55486">
    <property type="entry name" value="Metalloproteases ('zincins'), catalytic domain"/>
    <property type="match status" value="1"/>
</dbReference>
<evidence type="ECO:0000256" key="6">
    <source>
        <dbReference type="ARBA" id="ARBA00022670"/>
    </source>
</evidence>
<dbReference type="GO" id="GO:0006518">
    <property type="term" value="P:peptide metabolic process"/>
    <property type="evidence" value="ECO:0007669"/>
    <property type="project" value="TreeGrafter"/>
</dbReference>
<keyword evidence="12" id="KW-0496">Mitochondrion</keyword>
<dbReference type="GO" id="GO:0046872">
    <property type="term" value="F:metal ion binding"/>
    <property type="evidence" value="ECO:0007669"/>
    <property type="project" value="UniProtKB-UniRule"/>
</dbReference>
<dbReference type="InterPro" id="IPR045090">
    <property type="entry name" value="Pept_M3A_M3B"/>
</dbReference>
<reference evidence="17" key="1">
    <citation type="journal article" date="2023" name="Mol. Phylogenet. Evol.">
        <title>Genome-scale phylogeny and comparative genomics of the fungal order Sordariales.</title>
        <authorList>
            <person name="Hensen N."/>
            <person name="Bonometti L."/>
            <person name="Westerberg I."/>
            <person name="Brannstrom I.O."/>
            <person name="Guillou S."/>
            <person name="Cros-Aarteil S."/>
            <person name="Calhoun S."/>
            <person name="Haridas S."/>
            <person name="Kuo A."/>
            <person name="Mondo S."/>
            <person name="Pangilinan J."/>
            <person name="Riley R."/>
            <person name="LaButti K."/>
            <person name="Andreopoulos B."/>
            <person name="Lipzen A."/>
            <person name="Chen C."/>
            <person name="Yan M."/>
            <person name="Daum C."/>
            <person name="Ng V."/>
            <person name="Clum A."/>
            <person name="Steindorff A."/>
            <person name="Ohm R.A."/>
            <person name="Martin F."/>
            <person name="Silar P."/>
            <person name="Natvig D.O."/>
            <person name="Lalanne C."/>
            <person name="Gautier V."/>
            <person name="Ament-Velasquez S.L."/>
            <person name="Kruys A."/>
            <person name="Hutchinson M.I."/>
            <person name="Powell A.J."/>
            <person name="Barry K."/>
            <person name="Miller A.N."/>
            <person name="Grigoriev I.V."/>
            <person name="Debuchy R."/>
            <person name="Gladieux P."/>
            <person name="Hiltunen Thoren M."/>
            <person name="Johannesson H."/>
        </authorList>
    </citation>
    <scope>NUCLEOTIDE SEQUENCE</scope>
    <source>
        <strain evidence="17">CBS 315.58</strain>
    </source>
</reference>
<dbReference type="GO" id="GO:0006627">
    <property type="term" value="P:protein processing involved in protein targeting to mitochondrion"/>
    <property type="evidence" value="ECO:0007669"/>
    <property type="project" value="TreeGrafter"/>
</dbReference>
<dbReference type="EMBL" id="MU863877">
    <property type="protein sequence ID" value="KAK4205340.1"/>
    <property type="molecule type" value="Genomic_DNA"/>
</dbReference>
<gene>
    <name evidence="17" type="ORF">QBC40DRAFT_271540</name>
</gene>
<accession>A0AAN6XTQ6</accession>
<dbReference type="Proteomes" id="UP001303160">
    <property type="component" value="Unassembled WGS sequence"/>
</dbReference>
<dbReference type="InterPro" id="IPR001567">
    <property type="entry name" value="Pept_M3A_M3B_dom"/>
</dbReference>
<comment type="cofactor">
    <cofactor evidence="15">
        <name>Zn(2+)</name>
        <dbReference type="ChEBI" id="CHEBI:29105"/>
    </cofactor>
    <text evidence="15">Binds 1 zinc ion.</text>
</comment>
<evidence type="ECO:0000313" key="17">
    <source>
        <dbReference type="EMBL" id="KAK4205340.1"/>
    </source>
</evidence>
<protein>
    <recommendedName>
        <fullName evidence="5">Mitochondrial intermediate peptidase</fullName>
        <ecNumber evidence="4">3.4.24.59</ecNumber>
    </recommendedName>
    <alternativeName>
        <fullName evidence="14">Octapeptidyl aminopeptidase</fullName>
    </alternativeName>
</protein>
<keyword evidence="11 15" id="KW-0482">Metalloprotease</keyword>
<dbReference type="AlphaFoldDB" id="A0AAN6XTQ6"/>
<comment type="similarity">
    <text evidence="3 15">Belongs to the peptidase M3 family.</text>
</comment>
<evidence type="ECO:0000256" key="11">
    <source>
        <dbReference type="ARBA" id="ARBA00023049"/>
    </source>
</evidence>
<dbReference type="GO" id="GO:0005759">
    <property type="term" value="C:mitochondrial matrix"/>
    <property type="evidence" value="ECO:0007669"/>
    <property type="project" value="UniProtKB-SubCell"/>
</dbReference>
<proteinExistence type="inferred from homology"/>
<evidence type="ECO:0000256" key="13">
    <source>
        <dbReference type="ARBA" id="ARBA00025208"/>
    </source>
</evidence>
<keyword evidence="18" id="KW-1185">Reference proteome</keyword>